<dbReference type="GO" id="GO:0007165">
    <property type="term" value="P:signal transduction"/>
    <property type="evidence" value="ECO:0007669"/>
    <property type="project" value="UniProtKB-KW"/>
</dbReference>
<feature type="domain" description="HAMP" evidence="8">
    <location>
        <begin position="416"/>
        <end position="469"/>
    </location>
</feature>
<evidence type="ECO:0000256" key="6">
    <source>
        <dbReference type="SAM" id="Phobius"/>
    </source>
</evidence>
<evidence type="ECO:0000256" key="1">
    <source>
        <dbReference type="ARBA" id="ARBA00004370"/>
    </source>
</evidence>
<evidence type="ECO:0000313" key="9">
    <source>
        <dbReference type="EMBL" id="MBE0344786.1"/>
    </source>
</evidence>
<keyword evidence="10" id="KW-1185">Reference proteome</keyword>
<dbReference type="Pfam" id="PF00672">
    <property type="entry name" value="HAMP"/>
    <property type="match status" value="1"/>
</dbReference>
<dbReference type="CDD" id="cd11386">
    <property type="entry name" value="MCP_signal"/>
    <property type="match status" value="1"/>
</dbReference>
<dbReference type="Gene3D" id="1.20.120.1530">
    <property type="match status" value="2"/>
</dbReference>
<dbReference type="InterPro" id="IPR004089">
    <property type="entry name" value="MCPsignal_dom"/>
</dbReference>
<dbReference type="Gene3D" id="1.10.287.950">
    <property type="entry name" value="Methyl-accepting chemotaxis protein"/>
    <property type="match status" value="1"/>
</dbReference>
<feature type="domain" description="Methyl-accepting transducer" evidence="7">
    <location>
        <begin position="834"/>
        <end position="1063"/>
    </location>
</feature>
<dbReference type="SMART" id="SM00283">
    <property type="entry name" value="MA"/>
    <property type="match status" value="1"/>
</dbReference>
<feature type="domain" description="HAMP" evidence="8">
    <location>
        <begin position="650"/>
        <end position="694"/>
    </location>
</feature>
<feature type="transmembrane region" description="Helical" evidence="6">
    <location>
        <begin position="17"/>
        <end position="37"/>
    </location>
</feature>
<protein>
    <recommendedName>
        <fullName evidence="11">Methyl-accepting chemotaxis protein</fullName>
    </recommendedName>
</protein>
<evidence type="ECO:0000256" key="2">
    <source>
        <dbReference type="ARBA" id="ARBA00022500"/>
    </source>
</evidence>
<dbReference type="Proteomes" id="UP000660708">
    <property type="component" value="Unassembled WGS sequence"/>
</dbReference>
<evidence type="ECO:0000259" key="8">
    <source>
        <dbReference type="PROSITE" id="PS50885"/>
    </source>
</evidence>
<dbReference type="PROSITE" id="PS50111">
    <property type="entry name" value="CHEMOTAXIS_TRANSDUC_2"/>
    <property type="match status" value="1"/>
</dbReference>
<dbReference type="Gene3D" id="6.10.340.10">
    <property type="match status" value="1"/>
</dbReference>
<comment type="similarity">
    <text evidence="4">Belongs to the methyl-accepting chemotaxis (MCP) protein family.</text>
</comment>
<dbReference type="SUPFAM" id="SSF158472">
    <property type="entry name" value="HAMP domain-like"/>
    <property type="match status" value="1"/>
</dbReference>
<dbReference type="RefSeq" id="WP_147388931.1">
    <property type="nucleotide sequence ID" value="NZ_AQHF01000017.1"/>
</dbReference>
<dbReference type="SMART" id="SM00304">
    <property type="entry name" value="HAMP"/>
    <property type="match status" value="5"/>
</dbReference>
<keyword evidence="2" id="KW-0145">Chemotaxis</keyword>
<dbReference type="CDD" id="cd06225">
    <property type="entry name" value="HAMP"/>
    <property type="match status" value="1"/>
</dbReference>
<comment type="caution">
    <text evidence="9">The sequence shown here is derived from an EMBL/GenBank/DDBJ whole genome shotgun (WGS) entry which is preliminary data.</text>
</comment>
<proteinExistence type="inferred from homology"/>
<dbReference type="CDD" id="cd18774">
    <property type="entry name" value="PDC2_HK_sensor"/>
    <property type="match status" value="1"/>
</dbReference>
<reference evidence="9 10" key="1">
    <citation type="submission" date="2015-06" db="EMBL/GenBank/DDBJ databases">
        <title>Genome sequence of Pseudoalteromonas peptidolytica.</title>
        <authorList>
            <person name="Xie B.-B."/>
            <person name="Rong J.-C."/>
            <person name="Qin Q.-L."/>
            <person name="Zhang Y.-Z."/>
        </authorList>
    </citation>
    <scope>NUCLEOTIDE SEQUENCE [LARGE SCALE GENOMIC DNA]</scope>
    <source>
        <strain evidence="9 10">F12-50-A1</strain>
    </source>
</reference>
<keyword evidence="3 5" id="KW-0807">Transducer</keyword>
<dbReference type="EMBL" id="AQHF01000017">
    <property type="protein sequence ID" value="MBE0344786.1"/>
    <property type="molecule type" value="Genomic_DNA"/>
</dbReference>
<dbReference type="PANTHER" id="PTHR43531:SF11">
    <property type="entry name" value="METHYL-ACCEPTING CHEMOTAXIS PROTEIN 3"/>
    <property type="match status" value="1"/>
</dbReference>
<evidence type="ECO:0000256" key="5">
    <source>
        <dbReference type="PROSITE-ProRule" id="PRU00284"/>
    </source>
</evidence>
<dbReference type="AlphaFoldDB" id="A0A8I0MSV4"/>
<dbReference type="PANTHER" id="PTHR43531">
    <property type="entry name" value="PROTEIN ICFG"/>
    <property type="match status" value="1"/>
</dbReference>
<evidence type="ECO:0008006" key="11">
    <source>
        <dbReference type="Google" id="ProtNLM"/>
    </source>
</evidence>
<evidence type="ECO:0000313" key="10">
    <source>
        <dbReference type="Proteomes" id="UP000660708"/>
    </source>
</evidence>
<keyword evidence="6" id="KW-1133">Transmembrane helix</keyword>
<dbReference type="Gene3D" id="3.30.450.20">
    <property type="entry name" value="PAS domain"/>
    <property type="match status" value="1"/>
</dbReference>
<dbReference type="Pfam" id="PF18947">
    <property type="entry name" value="HAMP_2"/>
    <property type="match status" value="2"/>
</dbReference>
<keyword evidence="6" id="KW-0472">Membrane</keyword>
<dbReference type="Pfam" id="PF00015">
    <property type="entry name" value="MCPsignal"/>
    <property type="match status" value="1"/>
</dbReference>
<dbReference type="SUPFAM" id="SSF58104">
    <property type="entry name" value="Methyl-accepting chemotaxis protein (MCP) signaling domain"/>
    <property type="match status" value="1"/>
</dbReference>
<dbReference type="InterPro" id="IPR003660">
    <property type="entry name" value="HAMP_dom"/>
</dbReference>
<name>A0A8I0MSV4_9GAMM</name>
<accession>A0A8I0MSV4</accession>
<dbReference type="FunFam" id="1.10.287.950:FF:000001">
    <property type="entry name" value="Methyl-accepting chemotaxis sensory transducer"/>
    <property type="match status" value="1"/>
</dbReference>
<comment type="subcellular location">
    <subcellularLocation>
        <location evidence="1">Membrane</location>
    </subcellularLocation>
</comment>
<dbReference type="GO" id="GO:0006935">
    <property type="term" value="P:chemotaxis"/>
    <property type="evidence" value="ECO:0007669"/>
    <property type="project" value="UniProtKB-KW"/>
</dbReference>
<organism evidence="9 10">
    <name type="scientific">Pseudoalteromonas peptidolytica F12-50-A1</name>
    <dbReference type="NCBI Taxonomy" id="1315280"/>
    <lineage>
        <taxon>Bacteria</taxon>
        <taxon>Pseudomonadati</taxon>
        <taxon>Pseudomonadota</taxon>
        <taxon>Gammaproteobacteria</taxon>
        <taxon>Alteromonadales</taxon>
        <taxon>Pseudoalteromonadaceae</taxon>
        <taxon>Pseudoalteromonas</taxon>
    </lineage>
</organism>
<feature type="domain" description="HAMP" evidence="8">
    <location>
        <begin position="597"/>
        <end position="649"/>
    </location>
</feature>
<evidence type="ECO:0000256" key="4">
    <source>
        <dbReference type="ARBA" id="ARBA00029447"/>
    </source>
</evidence>
<sequence length="1100" mass="119676">MSGFSQFFRSLNLTKKLIFAFLVVALVPLIVIISIALNSASNAMTAQIYSQLGAVSEIKKSAVLRYFDTVENKLDAFTANPLIPIMAQEFVTSFTAQESGQNSMKLSRFYDDVFVPKFNQSNSSDIATTNLIDNFSSTGLALQTRYLADNPYPIGEKHKFIETGHLDDYDLSHRSYHPYLLNVAEINEFYDIFIIDPNSGNIVYSVFKEVDFATSLETGPYSNSNLATLYQELKQVTDPSVSAFADYSQYLPSYNAPASFIGKPIVMDGQIVAIIAIQLSIDAINAIMTEREGLGDSGETYLVGPEGLMRSDSFLDSEHHSVVNSFRYPERGKVDTVAVSQALKNQSGQQIIEDYNGEKVLSAFTPVDIFNTRWALLAEIDETEAFSSITSLSQYLTLILAITIILVLFIAYWFSKTLTKPVRELVDTMKSVEQEGNFSLRAPVHSVDEIGLSAQAFNSLLDALQLSITEANRVMNQMASGKFDDRIKVPCRGELETLKEATNHCANTLNRAISELNDISIDMAQGRFDTKLSVPMSGDLEKLKHNINDSLSSINSTMSGIVHVMTNIEQGNFKEKVTVPAKGKLAQLKDAVNNSVQSLSSAIDGISNIMSAMKQGDFSVQLDAPLAGQLDTLKQDINSSMANLDKVMKEIGTVMAGVSNGDFKRQVDVAATGQLAQLKDDINASITSVDVAISEISTVMMAISHGRFDRTIQSGMSGQLDNLKTDINRSVNNLNQVVEELGSVMGAMSEGDFSQKIALPLQGQLQQLKDDVNDSTQQISDAITEVSSVLANIAKGDLSNKVEGDYLGVFAALQHDTNTTIQKLTSVIEGIQTAANYVAQSAGEIAASNTEISQRTEEQAANLEEASASTGNMLDELTKVSNQSGDAVTLARNAENIAKEGGSLSSQTVAAINEVNKASKDINEIVSVIDGLAFQTNLLALNAAVEAARAGENGRGFAVVANEVRELAGRSAASAKQIKEIIANSNQKVEQGTELANDSGEKLEQIVGAVSDVNHNIIKINESTSMQQQAIKEVDLVVQRLTDLIQENSAITEETMAAARQMAEQAREMRTQLSYFHLSKDEYRAEREDGELLVHQYNAS</sequence>
<dbReference type="InterPro" id="IPR051310">
    <property type="entry name" value="MCP_chemotaxis"/>
</dbReference>
<dbReference type="GO" id="GO:0016020">
    <property type="term" value="C:membrane"/>
    <property type="evidence" value="ECO:0007669"/>
    <property type="project" value="UniProtKB-SubCell"/>
</dbReference>
<feature type="domain" description="HAMP" evidence="8">
    <location>
        <begin position="507"/>
        <end position="559"/>
    </location>
</feature>
<gene>
    <name evidence="9" type="ORF">PPEP_a2445</name>
</gene>
<evidence type="ECO:0000256" key="3">
    <source>
        <dbReference type="ARBA" id="ARBA00023224"/>
    </source>
</evidence>
<keyword evidence="6" id="KW-0812">Transmembrane</keyword>
<evidence type="ECO:0000259" key="7">
    <source>
        <dbReference type="PROSITE" id="PS50111"/>
    </source>
</evidence>
<dbReference type="PROSITE" id="PS50885">
    <property type="entry name" value="HAMP"/>
    <property type="match status" value="5"/>
</dbReference>
<feature type="transmembrane region" description="Helical" evidence="6">
    <location>
        <begin position="395"/>
        <end position="414"/>
    </location>
</feature>
<feature type="domain" description="HAMP" evidence="8">
    <location>
        <begin position="732"/>
        <end position="784"/>
    </location>
</feature>